<keyword evidence="1" id="KW-0732">Signal</keyword>
<comment type="caution">
    <text evidence="2">The sequence shown here is derived from an EMBL/GenBank/DDBJ whole genome shotgun (WGS) entry which is preliminary data.</text>
</comment>
<keyword evidence="3" id="KW-1185">Reference proteome</keyword>
<dbReference type="AlphaFoldDB" id="A0A9D4IR21"/>
<proteinExistence type="predicted"/>
<evidence type="ECO:0000313" key="2">
    <source>
        <dbReference type="EMBL" id="KAH3785031.1"/>
    </source>
</evidence>
<sequence>MKFLVCVMVLAVLCQAAIAFNNWPVVGGGWGLGGPGYLGDWGYGAGGYPFYGGLGYPHGGFYPYRRWGHPGHYLGKKAYY</sequence>
<dbReference type="Proteomes" id="UP000828390">
    <property type="component" value="Unassembled WGS sequence"/>
</dbReference>
<evidence type="ECO:0000313" key="3">
    <source>
        <dbReference type="Proteomes" id="UP000828390"/>
    </source>
</evidence>
<dbReference type="EMBL" id="JAIWYP010000008">
    <property type="protein sequence ID" value="KAH3785031.1"/>
    <property type="molecule type" value="Genomic_DNA"/>
</dbReference>
<feature type="chain" id="PRO_5038788868" evidence="1">
    <location>
        <begin position="20"/>
        <end position="80"/>
    </location>
</feature>
<accession>A0A9D4IR21</accession>
<evidence type="ECO:0000256" key="1">
    <source>
        <dbReference type="SAM" id="SignalP"/>
    </source>
</evidence>
<gene>
    <name evidence="2" type="ORF">DPMN_163114</name>
</gene>
<feature type="signal peptide" evidence="1">
    <location>
        <begin position="1"/>
        <end position="19"/>
    </location>
</feature>
<name>A0A9D4IR21_DREPO</name>
<protein>
    <submittedName>
        <fullName evidence="2">Uncharacterized protein</fullName>
    </submittedName>
</protein>
<reference evidence="2" key="2">
    <citation type="submission" date="2020-11" db="EMBL/GenBank/DDBJ databases">
        <authorList>
            <person name="McCartney M.A."/>
            <person name="Auch B."/>
            <person name="Kono T."/>
            <person name="Mallez S."/>
            <person name="Becker A."/>
            <person name="Gohl D.M."/>
            <person name="Silverstein K.A.T."/>
            <person name="Koren S."/>
            <person name="Bechman K.B."/>
            <person name="Herman A."/>
            <person name="Abrahante J.E."/>
            <person name="Garbe J."/>
        </authorList>
    </citation>
    <scope>NUCLEOTIDE SEQUENCE</scope>
    <source>
        <strain evidence="2">Duluth1</strain>
        <tissue evidence="2">Whole animal</tissue>
    </source>
</reference>
<reference evidence="2" key="1">
    <citation type="journal article" date="2019" name="bioRxiv">
        <title>The Genome of the Zebra Mussel, Dreissena polymorpha: A Resource for Invasive Species Research.</title>
        <authorList>
            <person name="McCartney M.A."/>
            <person name="Auch B."/>
            <person name="Kono T."/>
            <person name="Mallez S."/>
            <person name="Zhang Y."/>
            <person name="Obille A."/>
            <person name="Becker A."/>
            <person name="Abrahante J.E."/>
            <person name="Garbe J."/>
            <person name="Badalamenti J.P."/>
            <person name="Herman A."/>
            <person name="Mangelson H."/>
            <person name="Liachko I."/>
            <person name="Sullivan S."/>
            <person name="Sone E.D."/>
            <person name="Koren S."/>
            <person name="Silverstein K.A.T."/>
            <person name="Beckman K.B."/>
            <person name="Gohl D.M."/>
        </authorList>
    </citation>
    <scope>NUCLEOTIDE SEQUENCE</scope>
    <source>
        <strain evidence="2">Duluth1</strain>
        <tissue evidence="2">Whole animal</tissue>
    </source>
</reference>
<organism evidence="2 3">
    <name type="scientific">Dreissena polymorpha</name>
    <name type="common">Zebra mussel</name>
    <name type="synonym">Mytilus polymorpha</name>
    <dbReference type="NCBI Taxonomy" id="45954"/>
    <lineage>
        <taxon>Eukaryota</taxon>
        <taxon>Metazoa</taxon>
        <taxon>Spiralia</taxon>
        <taxon>Lophotrochozoa</taxon>
        <taxon>Mollusca</taxon>
        <taxon>Bivalvia</taxon>
        <taxon>Autobranchia</taxon>
        <taxon>Heteroconchia</taxon>
        <taxon>Euheterodonta</taxon>
        <taxon>Imparidentia</taxon>
        <taxon>Neoheterodontei</taxon>
        <taxon>Myida</taxon>
        <taxon>Dreissenoidea</taxon>
        <taxon>Dreissenidae</taxon>
        <taxon>Dreissena</taxon>
    </lineage>
</organism>